<proteinExistence type="predicted"/>
<protein>
    <recommendedName>
        <fullName evidence="4">G-protein coupled receptors family 1 profile domain-containing protein</fullName>
    </recommendedName>
</protein>
<keyword evidence="1" id="KW-1133">Transmembrane helix</keyword>
<evidence type="ECO:0008006" key="4">
    <source>
        <dbReference type="Google" id="ProtNLM"/>
    </source>
</evidence>
<dbReference type="EMBL" id="CALNXK010000359">
    <property type="protein sequence ID" value="CAH3183636.1"/>
    <property type="molecule type" value="Genomic_DNA"/>
</dbReference>
<keyword evidence="3" id="KW-1185">Reference proteome</keyword>
<evidence type="ECO:0000313" key="3">
    <source>
        <dbReference type="Proteomes" id="UP001159405"/>
    </source>
</evidence>
<dbReference type="Proteomes" id="UP001159405">
    <property type="component" value="Unassembled WGS sequence"/>
</dbReference>
<evidence type="ECO:0000256" key="1">
    <source>
        <dbReference type="SAM" id="Phobius"/>
    </source>
</evidence>
<keyword evidence="1" id="KW-0812">Transmembrane</keyword>
<keyword evidence="1" id="KW-0472">Membrane</keyword>
<name>A0ABN8RW06_9CNID</name>
<feature type="transmembrane region" description="Helical" evidence="1">
    <location>
        <begin position="48"/>
        <end position="68"/>
    </location>
</feature>
<reference evidence="2 3" key="1">
    <citation type="submission" date="2022-05" db="EMBL/GenBank/DDBJ databases">
        <authorList>
            <consortium name="Genoscope - CEA"/>
            <person name="William W."/>
        </authorList>
    </citation>
    <scope>NUCLEOTIDE SEQUENCE [LARGE SCALE GENOMIC DNA]</scope>
</reference>
<comment type="caution">
    <text evidence="2">The sequence shown here is derived from an EMBL/GenBank/DDBJ whole genome shotgun (WGS) entry which is preliminary data.</text>
</comment>
<organism evidence="2 3">
    <name type="scientific">Porites lobata</name>
    <dbReference type="NCBI Taxonomy" id="104759"/>
    <lineage>
        <taxon>Eukaryota</taxon>
        <taxon>Metazoa</taxon>
        <taxon>Cnidaria</taxon>
        <taxon>Anthozoa</taxon>
        <taxon>Hexacorallia</taxon>
        <taxon>Scleractinia</taxon>
        <taxon>Fungiina</taxon>
        <taxon>Poritidae</taxon>
        <taxon>Porites</taxon>
    </lineage>
</organism>
<accession>A0ABN8RW06</accession>
<sequence>MVHSVRTDLRRNTNDSITMETKVHRLGNVPDMTVTSISSNRLSLDDILMTKTLFAIIFAFFVCWTPPIDTANGAFDLPRQGYLFCHVPSWAK</sequence>
<gene>
    <name evidence="2" type="ORF">PLOB_00028704</name>
</gene>
<evidence type="ECO:0000313" key="2">
    <source>
        <dbReference type="EMBL" id="CAH3183636.1"/>
    </source>
</evidence>